<dbReference type="EMBL" id="JACGCM010002768">
    <property type="protein sequence ID" value="KAF6136009.1"/>
    <property type="molecule type" value="Genomic_DNA"/>
</dbReference>
<evidence type="ECO:0000313" key="4">
    <source>
        <dbReference type="Proteomes" id="UP000541444"/>
    </source>
</evidence>
<dbReference type="AlphaFoldDB" id="A0A7J7L081"/>
<name>A0A7J7L081_9MAGN</name>
<feature type="coiled-coil region" evidence="1">
    <location>
        <begin position="394"/>
        <end position="428"/>
    </location>
</feature>
<dbReference type="Proteomes" id="UP000541444">
    <property type="component" value="Unassembled WGS sequence"/>
</dbReference>
<accession>A0A7J7L081</accession>
<sequence>MNRVYWSESMRTCWRSVEDRKKFVLMMAMEEIINEDMDIASGLLKACGVVWHTAILVCETLNGKWAASGSESRITAKHFLEYYAVKYVTATDGINCKVLRKESFIDVIAREGNELEVVLKELEISRFKRVASKDDKVKRSPAKRRLARKTPGSMKEKLSTPKLNTPLKLAWLNEILDGPVDMATVSSTAVRNLAKRKAVKRGVAARSVMPVSVNDSSKRRKDRSIELEKKISQLEGEKSQLEENLTRERGAFQLEREKEREAAALKLRYRKAEIMAFSEGNYEEMEIMDEEELEEMEDGLNVAEKTPADNQETINQEIESLRLRVVDLEGLLEVEKKSSAELQYEDQLDDNVKLSLNPEEAKRQVEEKTATILSRDLALNQLTSELAELKEKTASGLRHEAELAKYRIRELNEEISDMKYNIHALNEQLLKREIELDTARTNLAVSEADFEKLSSSIVGKYRELRNSVQIRYSLIARLDRLTADLRHLKGRETQSRVDLAKIQTKNQSLVDDLAHAHGNVRRVVQRKKEMNERISQLCAQISESVRELRVREIKNQKDLKFELDKRDGEIASDEGSREIKEFLRRKEEIVENMRIDLSNSRQKSIELTRQMSERIDQLTAELAESKTHRLKDIKRAAVTH</sequence>
<feature type="region of interest" description="Disordered" evidence="2">
    <location>
        <begin position="137"/>
        <end position="159"/>
    </location>
</feature>
<gene>
    <name evidence="3" type="ORF">GIB67_006901</name>
</gene>
<feature type="compositionally biased region" description="Basic residues" evidence="2">
    <location>
        <begin position="139"/>
        <end position="148"/>
    </location>
</feature>
<organism evidence="3 4">
    <name type="scientific">Kingdonia uniflora</name>
    <dbReference type="NCBI Taxonomy" id="39325"/>
    <lineage>
        <taxon>Eukaryota</taxon>
        <taxon>Viridiplantae</taxon>
        <taxon>Streptophyta</taxon>
        <taxon>Embryophyta</taxon>
        <taxon>Tracheophyta</taxon>
        <taxon>Spermatophyta</taxon>
        <taxon>Magnoliopsida</taxon>
        <taxon>Ranunculales</taxon>
        <taxon>Circaeasteraceae</taxon>
        <taxon>Kingdonia</taxon>
    </lineage>
</organism>
<evidence type="ECO:0000313" key="3">
    <source>
        <dbReference type="EMBL" id="KAF6136009.1"/>
    </source>
</evidence>
<protein>
    <submittedName>
        <fullName evidence="3">Uncharacterized protein</fullName>
    </submittedName>
</protein>
<reference evidence="3 4" key="1">
    <citation type="journal article" date="2020" name="IScience">
        <title>Genome Sequencing of the Endangered Kingdonia uniflora (Circaeasteraceae, Ranunculales) Reveals Potential Mechanisms of Evolutionary Specialization.</title>
        <authorList>
            <person name="Sun Y."/>
            <person name="Deng T."/>
            <person name="Zhang A."/>
            <person name="Moore M.J."/>
            <person name="Landis J.B."/>
            <person name="Lin N."/>
            <person name="Zhang H."/>
            <person name="Zhang X."/>
            <person name="Huang J."/>
            <person name="Zhang X."/>
            <person name="Sun H."/>
            <person name="Wang H."/>
        </authorList>
    </citation>
    <scope>NUCLEOTIDE SEQUENCE [LARGE SCALE GENOMIC DNA]</scope>
    <source>
        <strain evidence="3">TB1705</strain>
        <tissue evidence="3">Leaf</tissue>
    </source>
</reference>
<feature type="coiled-coil region" evidence="1">
    <location>
        <begin position="224"/>
        <end position="275"/>
    </location>
</feature>
<keyword evidence="1" id="KW-0175">Coiled coil</keyword>
<proteinExistence type="predicted"/>
<keyword evidence="4" id="KW-1185">Reference proteome</keyword>
<comment type="caution">
    <text evidence="3">The sequence shown here is derived from an EMBL/GenBank/DDBJ whole genome shotgun (WGS) entry which is preliminary data.</text>
</comment>
<evidence type="ECO:0000256" key="2">
    <source>
        <dbReference type="SAM" id="MobiDB-lite"/>
    </source>
</evidence>
<evidence type="ECO:0000256" key="1">
    <source>
        <dbReference type="SAM" id="Coils"/>
    </source>
</evidence>
<feature type="coiled-coil region" evidence="1">
    <location>
        <begin position="520"/>
        <end position="547"/>
    </location>
</feature>